<dbReference type="SUPFAM" id="SSF46785">
    <property type="entry name" value="Winged helix' DNA-binding domain"/>
    <property type="match status" value="1"/>
</dbReference>
<dbReference type="InterPro" id="IPR036390">
    <property type="entry name" value="WH_DNA-bd_sf"/>
</dbReference>
<keyword evidence="2" id="KW-0805">Transcription regulation</keyword>
<keyword evidence="3" id="KW-0238">DNA-binding</keyword>
<dbReference type="GO" id="GO:0045892">
    <property type="term" value="P:negative regulation of DNA-templated transcription"/>
    <property type="evidence" value="ECO:0007669"/>
    <property type="project" value="InterPro"/>
</dbReference>
<dbReference type="PIRSF" id="PIRSF019455">
    <property type="entry name" value="CopR_AtkY"/>
    <property type="match status" value="1"/>
</dbReference>
<accession>A0A2R7Z369</accession>
<dbReference type="InterPro" id="IPR036388">
    <property type="entry name" value="WH-like_DNA-bd_sf"/>
</dbReference>
<dbReference type="RefSeq" id="WP_108343190.1">
    <property type="nucleotide sequence ID" value="NZ_PYXZ01000001.1"/>
</dbReference>
<evidence type="ECO:0000256" key="1">
    <source>
        <dbReference type="ARBA" id="ARBA00011046"/>
    </source>
</evidence>
<comment type="similarity">
    <text evidence="1">Belongs to the BlaI transcriptional regulatory family.</text>
</comment>
<evidence type="ECO:0000313" key="6">
    <source>
        <dbReference type="Proteomes" id="UP000244867"/>
    </source>
</evidence>
<gene>
    <name evidence="5" type="ORF">C7S10_04815</name>
</gene>
<dbReference type="OrthoDB" id="9813987at2"/>
<name>A0A2R7Z369_9ACTN</name>
<dbReference type="EMBL" id="PYXZ01000001">
    <property type="protein sequence ID" value="PUA83004.1"/>
    <property type="molecule type" value="Genomic_DNA"/>
</dbReference>
<evidence type="ECO:0000313" key="5">
    <source>
        <dbReference type="EMBL" id="PUA83004.1"/>
    </source>
</evidence>
<dbReference type="Gene3D" id="1.10.10.10">
    <property type="entry name" value="Winged helix-like DNA-binding domain superfamily/Winged helix DNA-binding domain"/>
    <property type="match status" value="1"/>
</dbReference>
<dbReference type="Pfam" id="PF03965">
    <property type="entry name" value="Penicillinase_R"/>
    <property type="match status" value="1"/>
</dbReference>
<sequence length="122" mass="13605">MPYGDLERAVLDVLWEADADAWLTVREVHAALAPSREVAYTTVMTVMERLARKQHVVQRKDGRAYLYRPRASRSEMVAELLSDTLDDFSSHDRQSALVAFVEDASDADVAALRAALARLEGS</sequence>
<keyword evidence="6" id="KW-1185">Reference proteome</keyword>
<comment type="caution">
    <text evidence="5">The sequence shown here is derived from an EMBL/GenBank/DDBJ whole genome shotgun (WGS) entry which is preliminary data.</text>
</comment>
<dbReference type="AlphaFoldDB" id="A0A2R7Z369"/>
<evidence type="ECO:0000256" key="2">
    <source>
        <dbReference type="ARBA" id="ARBA00023015"/>
    </source>
</evidence>
<dbReference type="Gene3D" id="6.10.140.850">
    <property type="match status" value="1"/>
</dbReference>
<organism evidence="5 6">
    <name type="scientific">Nocardioides currus</name>
    <dbReference type="NCBI Taxonomy" id="2133958"/>
    <lineage>
        <taxon>Bacteria</taxon>
        <taxon>Bacillati</taxon>
        <taxon>Actinomycetota</taxon>
        <taxon>Actinomycetes</taxon>
        <taxon>Propionibacteriales</taxon>
        <taxon>Nocardioidaceae</taxon>
        <taxon>Nocardioides</taxon>
    </lineage>
</organism>
<protein>
    <submittedName>
        <fullName evidence="5">Transcriptional regulator</fullName>
    </submittedName>
</protein>
<evidence type="ECO:0000256" key="4">
    <source>
        <dbReference type="ARBA" id="ARBA00023163"/>
    </source>
</evidence>
<dbReference type="Proteomes" id="UP000244867">
    <property type="component" value="Unassembled WGS sequence"/>
</dbReference>
<reference evidence="5 6" key="1">
    <citation type="submission" date="2018-03" db="EMBL/GenBank/DDBJ databases">
        <authorList>
            <person name="Keele B.F."/>
        </authorList>
    </citation>
    <scope>NUCLEOTIDE SEQUENCE [LARGE SCALE GENOMIC DNA]</scope>
    <source>
        <strain evidence="5 6">IB-3</strain>
    </source>
</reference>
<dbReference type="InterPro" id="IPR005650">
    <property type="entry name" value="BlaI_family"/>
</dbReference>
<dbReference type="GO" id="GO:0003677">
    <property type="term" value="F:DNA binding"/>
    <property type="evidence" value="ECO:0007669"/>
    <property type="project" value="UniProtKB-KW"/>
</dbReference>
<keyword evidence="4" id="KW-0804">Transcription</keyword>
<evidence type="ECO:0000256" key="3">
    <source>
        <dbReference type="ARBA" id="ARBA00023125"/>
    </source>
</evidence>
<proteinExistence type="inferred from homology"/>